<keyword evidence="3" id="KW-1185">Reference proteome</keyword>
<dbReference type="EMBL" id="BAAAQM010000016">
    <property type="protein sequence ID" value="GAA1970948.1"/>
    <property type="molecule type" value="Genomic_DNA"/>
</dbReference>
<evidence type="ECO:0000313" key="2">
    <source>
        <dbReference type="EMBL" id="GAA1970948.1"/>
    </source>
</evidence>
<feature type="region of interest" description="Disordered" evidence="1">
    <location>
        <begin position="20"/>
        <end position="46"/>
    </location>
</feature>
<organism evidence="2 3">
    <name type="scientific">Catenulispora subtropica</name>
    <dbReference type="NCBI Taxonomy" id="450798"/>
    <lineage>
        <taxon>Bacteria</taxon>
        <taxon>Bacillati</taxon>
        <taxon>Actinomycetota</taxon>
        <taxon>Actinomycetes</taxon>
        <taxon>Catenulisporales</taxon>
        <taxon>Catenulisporaceae</taxon>
        <taxon>Catenulispora</taxon>
    </lineage>
</organism>
<comment type="caution">
    <text evidence="2">The sequence shown here is derived from an EMBL/GenBank/DDBJ whole genome shotgun (WGS) entry which is preliminary data.</text>
</comment>
<name>A0ABN2RKY0_9ACTN</name>
<sequence>MPTALIRGGRHRLLVQERVRAPSEAQAPAPDGMRTMERPRLGADTTRTTECGAAAIRIMVVCGARAKRAFPPAA</sequence>
<accession>A0ABN2RKY0</accession>
<reference evidence="2 3" key="1">
    <citation type="journal article" date="2019" name="Int. J. Syst. Evol. Microbiol.">
        <title>The Global Catalogue of Microorganisms (GCM) 10K type strain sequencing project: providing services to taxonomists for standard genome sequencing and annotation.</title>
        <authorList>
            <consortium name="The Broad Institute Genomics Platform"/>
            <consortium name="The Broad Institute Genome Sequencing Center for Infectious Disease"/>
            <person name="Wu L."/>
            <person name="Ma J."/>
        </authorList>
    </citation>
    <scope>NUCLEOTIDE SEQUENCE [LARGE SCALE GENOMIC DNA]</scope>
    <source>
        <strain evidence="2 3">JCM 16013</strain>
    </source>
</reference>
<evidence type="ECO:0000313" key="3">
    <source>
        <dbReference type="Proteomes" id="UP001499854"/>
    </source>
</evidence>
<protein>
    <submittedName>
        <fullName evidence="2">Uncharacterized protein</fullName>
    </submittedName>
</protein>
<gene>
    <name evidence="2" type="ORF">GCM10009838_32750</name>
</gene>
<proteinExistence type="predicted"/>
<evidence type="ECO:0000256" key="1">
    <source>
        <dbReference type="SAM" id="MobiDB-lite"/>
    </source>
</evidence>
<dbReference type="Proteomes" id="UP001499854">
    <property type="component" value="Unassembled WGS sequence"/>
</dbReference>